<dbReference type="GO" id="GO:0005737">
    <property type="term" value="C:cytoplasm"/>
    <property type="evidence" value="ECO:0007669"/>
    <property type="project" value="TreeGrafter"/>
</dbReference>
<dbReference type="Proteomes" id="UP000326799">
    <property type="component" value="Unassembled WGS sequence"/>
</dbReference>
<reference evidence="1 2" key="1">
    <citation type="submission" date="2019-04" db="EMBL/GenBank/DDBJ databases">
        <title>Fungal friends and foes A comparative genomics study of 23 Aspergillus species from section Flavi.</title>
        <authorList>
            <consortium name="DOE Joint Genome Institute"/>
            <person name="Kjaerbolling I."/>
            <person name="Vesth T.C."/>
            <person name="Frisvad J.C."/>
            <person name="Nybo J.L."/>
            <person name="Theobald S."/>
            <person name="Kildgaard S."/>
            <person name="Petersen T.I."/>
            <person name="Kuo A."/>
            <person name="Sato A."/>
            <person name="Lyhne E.K."/>
            <person name="Kogle M.E."/>
            <person name="Wiebenga A."/>
            <person name="Kun R.S."/>
            <person name="Lubbers R.J."/>
            <person name="Makela M.R."/>
            <person name="Barry K."/>
            <person name="Chovatia M."/>
            <person name="Clum A."/>
            <person name="Daum C."/>
            <person name="Haridas S."/>
            <person name="He G."/>
            <person name="LaButti K."/>
            <person name="Lipzen A."/>
            <person name="Mondo S."/>
            <person name="Pangilinan J."/>
            <person name="Riley R."/>
            <person name="Salamov A."/>
            <person name="Simmons B.A."/>
            <person name="Magnuson J.K."/>
            <person name="Henrissat B."/>
            <person name="Mortensen U.H."/>
            <person name="Larsen T.O."/>
            <person name="De vries R.P."/>
            <person name="Grigoriev I.V."/>
            <person name="Machida M."/>
            <person name="Baker S.E."/>
            <person name="Andersen M.R."/>
        </authorList>
    </citation>
    <scope>NUCLEOTIDE SEQUENCE [LARGE SCALE GENOMIC DNA]</scope>
    <source>
        <strain evidence="1 2">CBS 126849</strain>
    </source>
</reference>
<keyword evidence="2" id="KW-1185">Reference proteome</keyword>
<dbReference type="AlphaFoldDB" id="A0A5N6F8H9"/>
<evidence type="ECO:0000313" key="2">
    <source>
        <dbReference type="Proteomes" id="UP000326799"/>
    </source>
</evidence>
<accession>A0A5N6F8H9</accession>
<dbReference type="PANTHER" id="PTHR48079">
    <property type="entry name" value="PROTEIN YEEZ"/>
    <property type="match status" value="1"/>
</dbReference>
<dbReference type="InterPro" id="IPR051783">
    <property type="entry name" value="NAD(P)-dependent_oxidoreduct"/>
</dbReference>
<dbReference type="EMBL" id="ML733392">
    <property type="protein sequence ID" value="KAB8226191.1"/>
    <property type="molecule type" value="Genomic_DNA"/>
</dbReference>
<evidence type="ECO:0000313" key="1">
    <source>
        <dbReference type="EMBL" id="KAB8226191.1"/>
    </source>
</evidence>
<dbReference type="SUPFAM" id="SSF51735">
    <property type="entry name" value="NAD(P)-binding Rossmann-fold domains"/>
    <property type="match status" value="1"/>
</dbReference>
<dbReference type="InterPro" id="IPR036291">
    <property type="entry name" value="NAD(P)-bd_dom_sf"/>
</dbReference>
<organism evidence="1 2">
    <name type="scientific">Aspergillus novoparasiticus</name>
    <dbReference type="NCBI Taxonomy" id="986946"/>
    <lineage>
        <taxon>Eukaryota</taxon>
        <taxon>Fungi</taxon>
        <taxon>Dikarya</taxon>
        <taxon>Ascomycota</taxon>
        <taxon>Pezizomycotina</taxon>
        <taxon>Eurotiomycetes</taxon>
        <taxon>Eurotiomycetidae</taxon>
        <taxon>Eurotiales</taxon>
        <taxon>Aspergillaceae</taxon>
        <taxon>Aspergillus</taxon>
        <taxon>Aspergillus subgen. Circumdati</taxon>
    </lineage>
</organism>
<protein>
    <submittedName>
        <fullName evidence="1">Nucleoside-diphosphate-sugar epimerase</fullName>
    </submittedName>
</protein>
<sequence length="346" mass="37712">MTKLFATGATGYIGGDALTAIVAAHPEYEITALARSSEDKAAAINQAFPSVRVIIGSLDDTELLVREAAKADIVCNWADCNHLSSTRALLDGLSQHSPSSPGYLIHVSATNIQTINQALGSIPLGDTDEKIYDDWDGISEVIGLPDSAPHREVERLILEPKDSNVRTAIVCPSLVYGEGGGPVNKRSSAIARLVRATIAKGHGIFLRMGLNHWGAVHVKDLSCLFQLLIEAAASGDEKPMWNDVLAKRGYYFAHSEDLEWAEIAGLITRCAFKRGLIKREFSKNLTYEESEAIWPLGVSLWGSNARIIPTRASKLLGWKPRERPLKEEISRTCNAEARSVIGWEGL</sequence>
<proteinExistence type="predicted"/>
<dbReference type="Gene3D" id="3.40.50.720">
    <property type="entry name" value="NAD(P)-binding Rossmann-like Domain"/>
    <property type="match status" value="1"/>
</dbReference>
<name>A0A5N6F8H9_9EURO</name>
<dbReference type="GO" id="GO:0004029">
    <property type="term" value="F:aldehyde dehydrogenase (NAD+) activity"/>
    <property type="evidence" value="ECO:0007669"/>
    <property type="project" value="TreeGrafter"/>
</dbReference>
<gene>
    <name evidence="1" type="ORF">BDV33DRAFT_186972</name>
</gene>
<dbReference type="PANTHER" id="PTHR48079:SF6">
    <property type="entry name" value="NAD(P)-BINDING DOMAIN-CONTAINING PROTEIN-RELATED"/>
    <property type="match status" value="1"/>
</dbReference>